<dbReference type="AlphaFoldDB" id="X1BK81"/>
<dbReference type="GO" id="GO:0016491">
    <property type="term" value="F:oxidoreductase activity"/>
    <property type="evidence" value="ECO:0007669"/>
    <property type="project" value="UniProtKB-KW"/>
</dbReference>
<gene>
    <name evidence="3" type="ORF">S01H4_05738</name>
</gene>
<dbReference type="SUPFAM" id="SSF51735">
    <property type="entry name" value="NAD(P)-binding Rossmann-fold domains"/>
    <property type="match status" value="1"/>
</dbReference>
<dbReference type="InterPro" id="IPR050129">
    <property type="entry name" value="Zn_alcohol_dh"/>
</dbReference>
<evidence type="ECO:0000313" key="3">
    <source>
        <dbReference type="EMBL" id="GAG72491.1"/>
    </source>
</evidence>
<dbReference type="Pfam" id="PF00107">
    <property type="entry name" value="ADH_zinc_N"/>
    <property type="match status" value="1"/>
</dbReference>
<dbReference type="PANTHER" id="PTHR43401">
    <property type="entry name" value="L-THREONINE 3-DEHYDROGENASE"/>
    <property type="match status" value="1"/>
</dbReference>
<dbReference type="InterPro" id="IPR036291">
    <property type="entry name" value="NAD(P)-bd_dom_sf"/>
</dbReference>
<accession>X1BK81</accession>
<dbReference type="InterPro" id="IPR013149">
    <property type="entry name" value="ADH-like_C"/>
</dbReference>
<proteinExistence type="predicted"/>
<organism evidence="3">
    <name type="scientific">marine sediment metagenome</name>
    <dbReference type="NCBI Taxonomy" id="412755"/>
    <lineage>
        <taxon>unclassified sequences</taxon>
        <taxon>metagenomes</taxon>
        <taxon>ecological metagenomes</taxon>
    </lineage>
</organism>
<evidence type="ECO:0000256" key="1">
    <source>
        <dbReference type="ARBA" id="ARBA00023002"/>
    </source>
</evidence>
<dbReference type="InterPro" id="IPR011032">
    <property type="entry name" value="GroES-like_sf"/>
</dbReference>
<comment type="caution">
    <text evidence="3">The sequence shown here is derived from an EMBL/GenBank/DDBJ whole genome shotgun (WGS) entry which is preliminary data.</text>
</comment>
<feature type="domain" description="Alcohol dehydrogenase-like C-terminal" evidence="2">
    <location>
        <begin position="78"/>
        <end position="204"/>
    </location>
</feature>
<dbReference type="EMBL" id="BART01001693">
    <property type="protein sequence ID" value="GAG72491.1"/>
    <property type="molecule type" value="Genomic_DNA"/>
</dbReference>
<dbReference type="PANTHER" id="PTHR43401:SF2">
    <property type="entry name" value="L-THREONINE 3-DEHYDROGENASE"/>
    <property type="match status" value="1"/>
</dbReference>
<dbReference type="Gene3D" id="3.40.50.720">
    <property type="entry name" value="NAD(P)-binding Rossmann-like Domain"/>
    <property type="match status" value="1"/>
</dbReference>
<dbReference type="SUPFAM" id="SSF50129">
    <property type="entry name" value="GroES-like"/>
    <property type="match status" value="1"/>
</dbReference>
<protein>
    <recommendedName>
        <fullName evidence="2">Alcohol dehydrogenase-like C-terminal domain-containing protein</fullName>
    </recommendedName>
</protein>
<dbReference type="Gene3D" id="3.90.180.10">
    <property type="entry name" value="Medium-chain alcohol dehydrogenases, catalytic domain"/>
    <property type="match status" value="1"/>
</dbReference>
<sequence length="247" mass="26795">MLCMTGKQHICKDMKILGVHIDGAFAEYVKIPEICAWKLSNDISPEIGAIYEPFAIAIHGVLKDKIGGCSTIISGCGPIGLFAIGVASTCGANQVFAIDINDFRLNIAKKMGNNVIPLNPLKDNIIEIIKDKTNGYGADVAIELSGSPQAIKTDFKALRKGGRVSLIGLYSQEVLLDLVNDVIYKEAIVYGITGREMFNSWYLAEKIINSGKISIKAVLTHQFPLKETEKAILLAKEGKCGKVIIKI</sequence>
<keyword evidence="1" id="KW-0560">Oxidoreductase</keyword>
<evidence type="ECO:0000259" key="2">
    <source>
        <dbReference type="Pfam" id="PF00107"/>
    </source>
</evidence>
<name>X1BK81_9ZZZZ</name>
<reference evidence="3" key="1">
    <citation type="journal article" date="2014" name="Front. Microbiol.">
        <title>High frequency of phylogenetically diverse reductive dehalogenase-homologous genes in deep subseafloor sedimentary metagenomes.</title>
        <authorList>
            <person name="Kawai M."/>
            <person name="Futagami T."/>
            <person name="Toyoda A."/>
            <person name="Takaki Y."/>
            <person name="Nishi S."/>
            <person name="Hori S."/>
            <person name="Arai W."/>
            <person name="Tsubouchi T."/>
            <person name="Morono Y."/>
            <person name="Uchiyama I."/>
            <person name="Ito T."/>
            <person name="Fujiyama A."/>
            <person name="Inagaki F."/>
            <person name="Takami H."/>
        </authorList>
    </citation>
    <scope>NUCLEOTIDE SEQUENCE</scope>
    <source>
        <strain evidence="3">Expedition CK06-06</strain>
    </source>
</reference>